<accession>A0ABU1TYX0</accession>
<comment type="caution">
    <text evidence="8">The sequence shown here is derived from an EMBL/GenBank/DDBJ whole genome shotgun (WGS) entry which is preliminary data.</text>
</comment>
<gene>
    <name evidence="8" type="ORF">J2X07_001379</name>
</gene>
<dbReference type="Pfam" id="PF13462">
    <property type="entry name" value="Thioredoxin_4"/>
    <property type="match status" value="1"/>
</dbReference>
<evidence type="ECO:0000256" key="3">
    <source>
        <dbReference type="ARBA" id="ARBA00023002"/>
    </source>
</evidence>
<protein>
    <submittedName>
        <fullName evidence="8">Protein-disulfide isomerase</fullName>
    </submittedName>
</protein>
<evidence type="ECO:0000256" key="2">
    <source>
        <dbReference type="ARBA" id="ARBA00022729"/>
    </source>
</evidence>
<evidence type="ECO:0000256" key="4">
    <source>
        <dbReference type="ARBA" id="ARBA00023157"/>
    </source>
</evidence>
<keyword evidence="6" id="KW-1133">Transmembrane helix</keyword>
<keyword evidence="6" id="KW-0812">Transmembrane</keyword>
<sequence length="237" mass="26697">MSNQKKQNMKGKPVKKKTSSSAWIFWVIGIITVGLLVFLLTGNHNKDNNGASISYKNQPYLGNADASVKIIEFGDYKCPICKDFNESFFPVIDKELIQTGKVKFYFINYPFINVDSKRSAEFGETVYKELGNDTFWKFHELLYKKQPVDESLEHKDIFTQDFLLKTLGEVTTKENVKKVSTKLDTSTGSKAVETDNGLVKDLGVSGTPTLFVNGKKFEGNTFGDLEKMVDDAAKENK</sequence>
<feature type="transmembrane region" description="Helical" evidence="6">
    <location>
        <begin position="21"/>
        <end position="40"/>
    </location>
</feature>
<comment type="similarity">
    <text evidence="1">Belongs to the thioredoxin family. DsbA subfamily.</text>
</comment>
<evidence type="ECO:0000313" key="8">
    <source>
        <dbReference type="EMBL" id="MDR7072402.1"/>
    </source>
</evidence>
<dbReference type="PANTHER" id="PTHR13887:SF14">
    <property type="entry name" value="DISULFIDE BOND FORMATION PROTEIN D"/>
    <property type="match status" value="1"/>
</dbReference>
<evidence type="ECO:0000256" key="1">
    <source>
        <dbReference type="ARBA" id="ARBA00005791"/>
    </source>
</evidence>
<keyword evidence="2" id="KW-0732">Signal</keyword>
<dbReference type="PANTHER" id="PTHR13887">
    <property type="entry name" value="GLUTATHIONE S-TRANSFERASE KAPPA"/>
    <property type="match status" value="1"/>
</dbReference>
<organism evidence="8 9">
    <name type="scientific">Fictibacillus barbaricus</name>
    <dbReference type="NCBI Taxonomy" id="182136"/>
    <lineage>
        <taxon>Bacteria</taxon>
        <taxon>Bacillati</taxon>
        <taxon>Bacillota</taxon>
        <taxon>Bacilli</taxon>
        <taxon>Bacillales</taxon>
        <taxon>Fictibacillaceae</taxon>
        <taxon>Fictibacillus</taxon>
    </lineage>
</organism>
<dbReference type="InterPro" id="IPR012336">
    <property type="entry name" value="Thioredoxin-like_fold"/>
</dbReference>
<keyword evidence="5" id="KW-0676">Redox-active center</keyword>
<keyword evidence="8" id="KW-0413">Isomerase</keyword>
<dbReference type="Proteomes" id="UP001258181">
    <property type="component" value="Unassembled WGS sequence"/>
</dbReference>
<reference evidence="8 9" key="1">
    <citation type="submission" date="2023-07" db="EMBL/GenBank/DDBJ databases">
        <title>Sorghum-associated microbial communities from plants grown in Nebraska, USA.</title>
        <authorList>
            <person name="Schachtman D."/>
        </authorList>
    </citation>
    <scope>NUCLEOTIDE SEQUENCE [LARGE SCALE GENOMIC DNA]</scope>
    <source>
        <strain evidence="8 9">BE211</strain>
    </source>
</reference>
<proteinExistence type="inferred from homology"/>
<dbReference type="SUPFAM" id="SSF52833">
    <property type="entry name" value="Thioredoxin-like"/>
    <property type="match status" value="1"/>
</dbReference>
<evidence type="ECO:0000256" key="6">
    <source>
        <dbReference type="SAM" id="Phobius"/>
    </source>
</evidence>
<dbReference type="GO" id="GO:0016853">
    <property type="term" value="F:isomerase activity"/>
    <property type="evidence" value="ECO:0007669"/>
    <property type="project" value="UniProtKB-KW"/>
</dbReference>
<keyword evidence="9" id="KW-1185">Reference proteome</keyword>
<evidence type="ECO:0000313" key="9">
    <source>
        <dbReference type="Proteomes" id="UP001258181"/>
    </source>
</evidence>
<dbReference type="Gene3D" id="3.40.30.10">
    <property type="entry name" value="Glutaredoxin"/>
    <property type="match status" value="1"/>
</dbReference>
<dbReference type="EMBL" id="JAVDWA010000002">
    <property type="protein sequence ID" value="MDR7072402.1"/>
    <property type="molecule type" value="Genomic_DNA"/>
</dbReference>
<evidence type="ECO:0000259" key="7">
    <source>
        <dbReference type="Pfam" id="PF13462"/>
    </source>
</evidence>
<dbReference type="RefSeq" id="WP_310257705.1">
    <property type="nucleotide sequence ID" value="NZ_JAVDWA010000002.1"/>
</dbReference>
<evidence type="ECO:0000256" key="5">
    <source>
        <dbReference type="ARBA" id="ARBA00023284"/>
    </source>
</evidence>
<keyword evidence="6" id="KW-0472">Membrane</keyword>
<feature type="domain" description="Thioredoxin-like fold" evidence="7">
    <location>
        <begin position="56"/>
        <end position="231"/>
    </location>
</feature>
<name>A0ABU1TYX0_9BACL</name>
<keyword evidence="4" id="KW-1015">Disulfide bond</keyword>
<keyword evidence="3" id="KW-0560">Oxidoreductase</keyword>
<dbReference type="InterPro" id="IPR036249">
    <property type="entry name" value="Thioredoxin-like_sf"/>
</dbReference>